<sequence length="679" mass="71119">MMNVVAIGLILSTLAAAGVWSPAPQPPAAPHHGDRIVREGRRVVIVEYERELPLSTDGGGSVKVKETRVLPPDALDGVEGDGGTFDEARGVVSDAAGKVAGAAEEGKERLSDVKESAKGGVLGTVKRCKDRLCGAGKKVEEGAKDAVSRVEHGAEDAARGTMEAVSDAKDSVENTAFDAVQKGKETMKSAKDKASDAGQQGKDAVRSAKDKAADAAHQGKKTVKSAKDKVCETAGKAKERASGIQHGAAEAAKAAKERVSAAAKSAKDTVQSARDSVSDIAQRAEDHVLAAALPRQQLGVVQSKLFPVYFRALAYGVGLALAAHLLGRERGSLASRAQSLNLLTALGLVLANMLLLEPKATRVMFERMKVEKEEGRGRDMADIVDPPVVTVATPTAGTTTTTVPTAAAAARTAPVDGAGTGTGKQSKPATATADAEMSKSRANLTTGAGMCNWYYRFPAQSVPHPQPIDEQVPGLKPIPRVSAAGSLLLAALPVPAPSPQLPVASASELETAEGESGASEGLALERYTDQEQGFTLLKPASWPKVEKAGATALFQQEGKGSNNIGVVVNPVRLNSLAEFGTPQFVADRLLQAEKKKESTKSAEVISVGERSGHGGLTVYEIEYTLDSTRGGMKRIFSGAFVASRKLYLLNIAYSDTQEKPLDRETRTVLEKVLHSFDSV</sequence>
<feature type="region of interest" description="Disordered" evidence="5">
    <location>
        <begin position="414"/>
        <end position="438"/>
    </location>
</feature>
<feature type="domain" description="TMEM205-like" evidence="8">
    <location>
        <begin position="288"/>
        <end position="368"/>
    </location>
</feature>
<evidence type="ECO:0000256" key="2">
    <source>
        <dbReference type="ARBA" id="ARBA00022692"/>
    </source>
</evidence>
<dbReference type="InterPro" id="IPR002683">
    <property type="entry name" value="PsbP_C"/>
</dbReference>
<dbReference type="Gene3D" id="1.20.120.20">
    <property type="entry name" value="Apolipoprotein"/>
    <property type="match status" value="1"/>
</dbReference>
<dbReference type="Proteomes" id="UP000251960">
    <property type="component" value="Chromosome 10"/>
</dbReference>
<dbReference type="EMBL" id="NCVQ01000002">
    <property type="protein sequence ID" value="PWZ43953.1"/>
    <property type="molecule type" value="Genomic_DNA"/>
</dbReference>
<feature type="region of interest" description="Disordered" evidence="5">
    <location>
        <begin position="182"/>
        <end position="224"/>
    </location>
</feature>
<dbReference type="GO" id="GO:0005509">
    <property type="term" value="F:calcium ion binding"/>
    <property type="evidence" value="ECO:0007669"/>
    <property type="project" value="InterPro"/>
</dbReference>
<dbReference type="InterPro" id="IPR016123">
    <property type="entry name" value="Mog1/PsbP_a/b/a-sand"/>
</dbReference>
<dbReference type="Gene3D" id="3.40.1000.10">
    <property type="entry name" value="Mog1/PsbP, alpha/beta/alpha sandwich"/>
    <property type="match status" value="1"/>
</dbReference>
<keyword evidence="4" id="KW-0472">Membrane</keyword>
<accession>A0A3L6G5R9</accession>
<dbReference type="ExpressionAtlas" id="A0A3L6G5R9">
    <property type="expression patterns" value="baseline and differential"/>
</dbReference>
<feature type="domain" description="PsbP C-terminal" evidence="7">
    <location>
        <begin position="524"/>
        <end position="677"/>
    </location>
</feature>
<feature type="region of interest" description="Disordered" evidence="5">
    <location>
        <begin position="151"/>
        <end position="170"/>
    </location>
</feature>
<evidence type="ECO:0000259" key="8">
    <source>
        <dbReference type="Pfam" id="PF13664"/>
    </source>
</evidence>
<dbReference type="PANTHER" id="PTHR47652:SF3">
    <property type="entry name" value="MITOCHONDRIAL IMPORT INNER MEMBRANE TRANSLOCASE SUBUNIT TIM44"/>
    <property type="match status" value="1"/>
</dbReference>
<dbReference type="GO" id="GO:0019898">
    <property type="term" value="C:extrinsic component of membrane"/>
    <property type="evidence" value="ECO:0007669"/>
    <property type="project" value="InterPro"/>
</dbReference>
<proteinExistence type="predicted"/>
<dbReference type="Pfam" id="PF13664">
    <property type="entry name" value="DUF4149"/>
    <property type="match status" value="1"/>
</dbReference>
<dbReference type="PANTHER" id="PTHR47652">
    <property type="entry name" value="MITOCHONDRIAL IMPORT INNER MEMBRANE TRANSLOCASE SUBUNIT TIM44"/>
    <property type="match status" value="1"/>
</dbReference>
<evidence type="ECO:0000256" key="6">
    <source>
        <dbReference type="SAM" id="SignalP"/>
    </source>
</evidence>
<comment type="subcellular location">
    <subcellularLocation>
        <location evidence="1">Membrane</location>
    </subcellularLocation>
</comment>
<evidence type="ECO:0000259" key="7">
    <source>
        <dbReference type="Pfam" id="PF01789"/>
    </source>
</evidence>
<feature type="region of interest" description="Disordered" evidence="5">
    <location>
        <begin position="499"/>
        <end position="519"/>
    </location>
</feature>
<dbReference type="Pfam" id="PF01789">
    <property type="entry name" value="PsbP"/>
    <property type="match status" value="1"/>
</dbReference>
<feature type="signal peptide" evidence="6">
    <location>
        <begin position="1"/>
        <end position="17"/>
    </location>
</feature>
<dbReference type="InterPro" id="IPR025423">
    <property type="entry name" value="TMEM205-like"/>
</dbReference>
<evidence type="ECO:0000313" key="9">
    <source>
        <dbReference type="EMBL" id="PWZ43953.1"/>
    </source>
</evidence>
<comment type="caution">
    <text evidence="9">The sequence shown here is derived from an EMBL/GenBank/DDBJ whole genome shotgun (WGS) entry which is preliminary data.</text>
</comment>
<dbReference type="SUPFAM" id="SSF55724">
    <property type="entry name" value="Mog1p/PsbP-like"/>
    <property type="match status" value="1"/>
</dbReference>
<evidence type="ECO:0000256" key="1">
    <source>
        <dbReference type="ARBA" id="ARBA00004370"/>
    </source>
</evidence>
<feature type="compositionally biased region" description="Basic and acidic residues" evidence="5">
    <location>
        <begin position="182"/>
        <end position="195"/>
    </location>
</feature>
<dbReference type="GO" id="GO:0015979">
    <property type="term" value="P:photosynthesis"/>
    <property type="evidence" value="ECO:0007669"/>
    <property type="project" value="InterPro"/>
</dbReference>
<name>A0A3L6G5R9_MAIZE</name>
<protein>
    <submittedName>
        <fullName evidence="9">PsbP domain-containing protein 2, chloroplastic</fullName>
    </submittedName>
</protein>
<feature type="compositionally biased region" description="Low complexity" evidence="5">
    <location>
        <begin position="501"/>
        <end position="519"/>
    </location>
</feature>
<feature type="chain" id="PRO_5018087915" evidence="6">
    <location>
        <begin position="18"/>
        <end position="679"/>
    </location>
</feature>
<keyword evidence="3" id="KW-1133">Transmembrane helix</keyword>
<gene>
    <name evidence="9" type="primary">PPD2</name>
    <name evidence="9" type="ORF">Zm00014a_044658</name>
</gene>
<evidence type="ECO:0000256" key="3">
    <source>
        <dbReference type="ARBA" id="ARBA00022989"/>
    </source>
</evidence>
<organism evidence="9">
    <name type="scientific">Zea mays</name>
    <name type="common">Maize</name>
    <dbReference type="NCBI Taxonomy" id="4577"/>
    <lineage>
        <taxon>Eukaryota</taxon>
        <taxon>Viridiplantae</taxon>
        <taxon>Streptophyta</taxon>
        <taxon>Embryophyta</taxon>
        <taxon>Tracheophyta</taxon>
        <taxon>Spermatophyta</taxon>
        <taxon>Magnoliopsida</taxon>
        <taxon>Liliopsida</taxon>
        <taxon>Poales</taxon>
        <taxon>Poaceae</taxon>
        <taxon>PACMAD clade</taxon>
        <taxon>Panicoideae</taxon>
        <taxon>Andropogonodae</taxon>
        <taxon>Andropogoneae</taxon>
        <taxon>Tripsacinae</taxon>
        <taxon>Zea</taxon>
    </lineage>
</organism>
<keyword evidence="6" id="KW-0732">Signal</keyword>
<feature type="compositionally biased region" description="Basic and acidic residues" evidence="5">
    <location>
        <begin position="203"/>
        <end position="214"/>
    </location>
</feature>
<evidence type="ECO:0000256" key="4">
    <source>
        <dbReference type="ARBA" id="ARBA00023136"/>
    </source>
</evidence>
<dbReference type="AlphaFoldDB" id="A0A3L6G5R9"/>
<dbReference type="GO" id="GO:0009654">
    <property type="term" value="C:photosystem II oxygen evolving complex"/>
    <property type="evidence" value="ECO:0007669"/>
    <property type="project" value="InterPro"/>
</dbReference>
<reference evidence="9" key="1">
    <citation type="journal article" date="2018" name="Nat. Genet.">
        <title>Extensive intraspecific gene order and gene structural variations between Mo17 and other maize genomes.</title>
        <authorList>
            <person name="Sun S."/>
            <person name="Zhou Y."/>
            <person name="Chen J."/>
            <person name="Shi J."/>
            <person name="Zhao H."/>
            <person name="Zhao H."/>
            <person name="Song W."/>
            <person name="Zhang M."/>
            <person name="Cui Y."/>
            <person name="Dong X."/>
            <person name="Liu H."/>
            <person name="Ma X."/>
            <person name="Jiao Y."/>
            <person name="Wang B."/>
            <person name="Wei X."/>
            <person name="Stein J.C."/>
            <person name="Glaubitz J.C."/>
            <person name="Lu F."/>
            <person name="Yu G."/>
            <person name="Liang C."/>
            <person name="Fengler K."/>
            <person name="Li B."/>
            <person name="Rafalski A."/>
            <person name="Schnable P.S."/>
            <person name="Ware D.H."/>
            <person name="Buckler E.S."/>
            <person name="Lai J."/>
        </authorList>
    </citation>
    <scope>NUCLEOTIDE SEQUENCE [LARGE SCALE GENOMIC DNA]</scope>
    <source>
        <tissue evidence="9">Seedling</tissue>
    </source>
</reference>
<evidence type="ECO:0000256" key="5">
    <source>
        <dbReference type="SAM" id="MobiDB-lite"/>
    </source>
</evidence>
<keyword evidence="2" id="KW-0812">Transmembrane</keyword>